<feature type="region of interest" description="Disordered" evidence="1">
    <location>
        <begin position="1"/>
        <end position="37"/>
    </location>
</feature>
<reference evidence="2" key="2">
    <citation type="journal article" date="2015" name="Data Brief">
        <title>Shoot transcriptome of the giant reed, Arundo donax.</title>
        <authorList>
            <person name="Barrero R.A."/>
            <person name="Guerrero F.D."/>
            <person name="Moolhuijzen P."/>
            <person name="Goolsby J.A."/>
            <person name="Tidwell J."/>
            <person name="Bellgard S.E."/>
            <person name="Bellgard M.I."/>
        </authorList>
    </citation>
    <scope>NUCLEOTIDE SEQUENCE</scope>
    <source>
        <tissue evidence="2">Shoot tissue taken approximately 20 cm above the soil surface</tissue>
    </source>
</reference>
<sequence>MLLPLGPKNGRRRSSHGAKNQQQHDPELPPATRGGAAHAAHCCTRPARCLLRMRLPPRRGACAHVM</sequence>
<evidence type="ECO:0000256" key="1">
    <source>
        <dbReference type="SAM" id="MobiDB-lite"/>
    </source>
</evidence>
<evidence type="ECO:0000313" key="2">
    <source>
        <dbReference type="EMBL" id="JAE06370.1"/>
    </source>
</evidence>
<reference evidence="2" key="1">
    <citation type="submission" date="2014-09" db="EMBL/GenBank/DDBJ databases">
        <authorList>
            <person name="Magalhaes I.L.F."/>
            <person name="Oliveira U."/>
            <person name="Santos F.R."/>
            <person name="Vidigal T.H.D.A."/>
            <person name="Brescovit A.D."/>
            <person name="Santos A.J."/>
        </authorList>
    </citation>
    <scope>NUCLEOTIDE SEQUENCE</scope>
    <source>
        <tissue evidence="2">Shoot tissue taken approximately 20 cm above the soil surface</tissue>
    </source>
</reference>
<accession>A0A0A9EZZ8</accession>
<proteinExistence type="predicted"/>
<organism evidence="2">
    <name type="scientific">Arundo donax</name>
    <name type="common">Giant reed</name>
    <name type="synonym">Donax arundinaceus</name>
    <dbReference type="NCBI Taxonomy" id="35708"/>
    <lineage>
        <taxon>Eukaryota</taxon>
        <taxon>Viridiplantae</taxon>
        <taxon>Streptophyta</taxon>
        <taxon>Embryophyta</taxon>
        <taxon>Tracheophyta</taxon>
        <taxon>Spermatophyta</taxon>
        <taxon>Magnoliopsida</taxon>
        <taxon>Liliopsida</taxon>
        <taxon>Poales</taxon>
        <taxon>Poaceae</taxon>
        <taxon>PACMAD clade</taxon>
        <taxon>Arundinoideae</taxon>
        <taxon>Arundineae</taxon>
        <taxon>Arundo</taxon>
    </lineage>
</organism>
<dbReference type="EMBL" id="GBRH01191526">
    <property type="protein sequence ID" value="JAE06370.1"/>
    <property type="molecule type" value="Transcribed_RNA"/>
</dbReference>
<protein>
    <submittedName>
        <fullName evidence="2">Uncharacterized protein</fullName>
    </submittedName>
</protein>
<name>A0A0A9EZZ8_ARUDO</name>
<dbReference type="AlphaFoldDB" id="A0A0A9EZZ8"/>